<reference evidence="3" key="1">
    <citation type="submission" date="2018-12" db="EMBL/GenBank/DDBJ databases">
        <title>Tengunoibacter tsumagoiensis gen. nov., sp. nov., Dictyobacter kobayashii sp. nov., D. alpinus sp. nov., and D. joshuensis sp. nov. and description of Dictyobacteraceae fam. nov. within the order Ktedonobacterales isolated from Tengu-no-mugimeshi.</title>
        <authorList>
            <person name="Wang C.M."/>
            <person name="Zheng Y."/>
            <person name="Sakai Y."/>
            <person name="Toyoda A."/>
            <person name="Minakuchi Y."/>
            <person name="Abe K."/>
            <person name="Yokota A."/>
            <person name="Yabe S."/>
        </authorList>
    </citation>
    <scope>NUCLEOTIDE SEQUENCE [LARGE SCALE GENOMIC DNA]</scope>
    <source>
        <strain evidence="3">Uno16</strain>
    </source>
</reference>
<protein>
    <submittedName>
        <fullName evidence="2">Uncharacterized protein</fullName>
    </submittedName>
</protein>
<proteinExistence type="predicted"/>
<keyword evidence="1" id="KW-0472">Membrane</keyword>
<sequence length="56" mass="6586">MRYESERAFGRREINSSIRTDRHLHTSFVVQVAVYVFGLFLAPQEHTMITKEPYGL</sequence>
<organism evidence="2 3">
    <name type="scientific">Dictyobacter alpinus</name>
    <dbReference type="NCBI Taxonomy" id="2014873"/>
    <lineage>
        <taxon>Bacteria</taxon>
        <taxon>Bacillati</taxon>
        <taxon>Chloroflexota</taxon>
        <taxon>Ktedonobacteria</taxon>
        <taxon>Ktedonobacterales</taxon>
        <taxon>Dictyobacteraceae</taxon>
        <taxon>Dictyobacter</taxon>
    </lineage>
</organism>
<feature type="transmembrane region" description="Helical" evidence="1">
    <location>
        <begin position="24"/>
        <end position="42"/>
    </location>
</feature>
<comment type="caution">
    <text evidence="2">The sequence shown here is derived from an EMBL/GenBank/DDBJ whole genome shotgun (WGS) entry which is preliminary data.</text>
</comment>
<evidence type="ECO:0000313" key="3">
    <source>
        <dbReference type="Proteomes" id="UP000287171"/>
    </source>
</evidence>
<keyword evidence="1" id="KW-0812">Transmembrane</keyword>
<keyword evidence="1" id="KW-1133">Transmembrane helix</keyword>
<dbReference type="EMBL" id="BIFT01000003">
    <property type="protein sequence ID" value="GCE32078.1"/>
    <property type="molecule type" value="Genomic_DNA"/>
</dbReference>
<evidence type="ECO:0000256" key="1">
    <source>
        <dbReference type="SAM" id="Phobius"/>
    </source>
</evidence>
<dbReference type="AlphaFoldDB" id="A0A402BL36"/>
<name>A0A402BL36_9CHLR</name>
<evidence type="ECO:0000313" key="2">
    <source>
        <dbReference type="EMBL" id="GCE32078.1"/>
    </source>
</evidence>
<accession>A0A402BL36</accession>
<keyword evidence="3" id="KW-1185">Reference proteome</keyword>
<gene>
    <name evidence="2" type="ORF">KDA_75620</name>
</gene>
<dbReference type="Proteomes" id="UP000287171">
    <property type="component" value="Unassembled WGS sequence"/>
</dbReference>